<proteinExistence type="inferred from homology"/>
<dbReference type="InterPro" id="IPR016197">
    <property type="entry name" value="Chromo-like_dom_sf"/>
</dbReference>
<protein>
    <submittedName>
        <fullName evidence="12">Flap endonuclease GEN-like 2</fullName>
    </submittedName>
</protein>
<keyword evidence="6" id="KW-0378">Hydrolase</keyword>
<dbReference type="AlphaFoldDB" id="A0A2P2K2M0"/>
<dbReference type="Gene3D" id="3.40.50.1010">
    <property type="entry name" value="5'-nuclease"/>
    <property type="match status" value="1"/>
</dbReference>
<dbReference type="FunFam" id="1.10.150.20:FF:000030">
    <property type="entry name" value="Flap endonuclease GEN-like 1"/>
    <property type="match status" value="1"/>
</dbReference>
<evidence type="ECO:0000256" key="4">
    <source>
        <dbReference type="ARBA" id="ARBA00022759"/>
    </source>
</evidence>
<evidence type="ECO:0000259" key="11">
    <source>
        <dbReference type="SMART" id="SM00485"/>
    </source>
</evidence>
<dbReference type="Pfam" id="PF25386">
    <property type="entry name" value="Chromo_SEND1"/>
    <property type="match status" value="1"/>
</dbReference>
<dbReference type="PANTHER" id="PTHR11081">
    <property type="entry name" value="FLAP ENDONUCLEASE FAMILY MEMBER"/>
    <property type="match status" value="1"/>
</dbReference>
<evidence type="ECO:0000313" key="12">
    <source>
        <dbReference type="EMBL" id="MBW99973.1"/>
    </source>
</evidence>
<organism evidence="12">
    <name type="scientific">Rhizophora mucronata</name>
    <name type="common">Asiatic mangrove</name>
    <dbReference type="NCBI Taxonomy" id="61149"/>
    <lineage>
        <taxon>Eukaryota</taxon>
        <taxon>Viridiplantae</taxon>
        <taxon>Streptophyta</taxon>
        <taxon>Embryophyta</taxon>
        <taxon>Tracheophyta</taxon>
        <taxon>Spermatophyta</taxon>
        <taxon>Magnoliopsida</taxon>
        <taxon>eudicotyledons</taxon>
        <taxon>Gunneridae</taxon>
        <taxon>Pentapetalae</taxon>
        <taxon>rosids</taxon>
        <taxon>fabids</taxon>
        <taxon>Malpighiales</taxon>
        <taxon>Rhizophoraceae</taxon>
        <taxon>Rhizophora</taxon>
    </lineage>
</organism>
<dbReference type="SMART" id="SM00484">
    <property type="entry name" value="XPGI"/>
    <property type="match status" value="1"/>
</dbReference>
<accession>A0A2P2K2M0</accession>
<keyword evidence="4 12" id="KW-0255">Endonuclease</keyword>
<dbReference type="GO" id="GO:0046872">
    <property type="term" value="F:metal ion binding"/>
    <property type="evidence" value="ECO:0007669"/>
    <property type="project" value="UniProtKB-KW"/>
</dbReference>
<dbReference type="SUPFAM" id="SSF47807">
    <property type="entry name" value="5' to 3' exonuclease, C-terminal subdomain"/>
    <property type="match status" value="1"/>
</dbReference>
<dbReference type="PRINTS" id="PR00853">
    <property type="entry name" value="XPGRADSUPER"/>
</dbReference>
<evidence type="ECO:0000256" key="5">
    <source>
        <dbReference type="ARBA" id="ARBA00022763"/>
    </source>
</evidence>
<keyword evidence="8" id="KW-0234">DNA repair</keyword>
<dbReference type="SMART" id="SM00279">
    <property type="entry name" value="HhH2"/>
    <property type="match status" value="1"/>
</dbReference>
<dbReference type="EMBL" id="GGEC01019490">
    <property type="protein sequence ID" value="MBW99973.1"/>
    <property type="molecule type" value="Transcribed_RNA"/>
</dbReference>
<evidence type="ECO:0000256" key="1">
    <source>
        <dbReference type="ARBA" id="ARBA00001946"/>
    </source>
</evidence>
<feature type="domain" description="XPG N-terminal" evidence="11">
    <location>
        <begin position="1"/>
        <end position="97"/>
    </location>
</feature>
<dbReference type="InterPro" id="IPR029060">
    <property type="entry name" value="PIN-like_dom_sf"/>
</dbReference>
<dbReference type="InterPro" id="IPR008918">
    <property type="entry name" value="HhH2"/>
</dbReference>
<dbReference type="CDD" id="cd09900">
    <property type="entry name" value="H3TH_XPG-like"/>
    <property type="match status" value="1"/>
</dbReference>
<dbReference type="GO" id="GO:0003677">
    <property type="term" value="F:DNA binding"/>
    <property type="evidence" value="ECO:0007669"/>
    <property type="project" value="InterPro"/>
</dbReference>
<evidence type="ECO:0000256" key="8">
    <source>
        <dbReference type="ARBA" id="ARBA00023204"/>
    </source>
</evidence>
<dbReference type="InterPro" id="IPR006086">
    <property type="entry name" value="XPG-I_dom"/>
</dbReference>
<dbReference type="CDD" id="cd09869">
    <property type="entry name" value="PIN_GEN1"/>
    <property type="match status" value="1"/>
</dbReference>
<keyword evidence="7" id="KW-0460">Magnesium</keyword>
<dbReference type="InterPro" id="IPR006085">
    <property type="entry name" value="XPG_DNA_repair_N"/>
</dbReference>
<dbReference type="PANTHER" id="PTHR11081:SF54">
    <property type="entry name" value="SINGLE-STRAND DNA ENDONUCLEASE 1"/>
    <property type="match status" value="1"/>
</dbReference>
<evidence type="ECO:0000256" key="2">
    <source>
        <dbReference type="ARBA" id="ARBA00022722"/>
    </source>
</evidence>
<dbReference type="GO" id="GO:0006281">
    <property type="term" value="P:DNA repair"/>
    <property type="evidence" value="ECO:0007669"/>
    <property type="project" value="UniProtKB-KW"/>
</dbReference>
<sequence>MGVKNLWDILESCKKTLPLHHLRNKRVCIDLSCWVVQLQSVTRSHGAITGKPYLKVLFHRLRALLALNCSLIFVADGSIPAIKLATYKQRLKSGAEVSQDEMNLEKVCSLRRNMGSEFSRMVKEAKVLGHALGIPCLDGVEEAEAQCALLNSESLCDGCFTTDSDVFLFGAKTVYRDICLGEGGHVVCYEMTDIERDLGFGRNSLITLALLLGSDYSQGVHGLGPESACHVVKSVGDNNILQQVVSQGLSFAKKTKISKKHGGNLDCNKKPSSSDPEVDFMAGNDSVPEKQGQFLQVIDAYLKPKCHSADSDAVCRILALHPFLRAELQEICAQFFGWPPDKTDEYILPRIAERDLRRFANLRSTSAQLGVNPSPYEMPVKCPVSEIIKTRKVQGRECFELLWEGLDGLKTCILPADLIESACPEKIAEFEERRALGKKQNHQKRRPKTLEKISAMPDINSKLETLLFDIELGSDTANCSASFHTSTKISETRTSSTALNFTNQDLLNANAITSRYRGGASIAKNEVIDLLSPSPPRRDDTVSRFQGNDPSIDLVELSESETEMSPEHARKARELRVFLASIRGEIS</sequence>
<dbReference type="Gene3D" id="1.10.150.20">
    <property type="entry name" value="5' to 3' exonuclease, C-terminal subdomain"/>
    <property type="match status" value="1"/>
</dbReference>
<dbReference type="GO" id="GO:0009650">
    <property type="term" value="P:UV protection"/>
    <property type="evidence" value="ECO:0007669"/>
    <property type="project" value="UniProtKB-ARBA"/>
</dbReference>
<reference evidence="12" key="1">
    <citation type="submission" date="2018-02" db="EMBL/GenBank/DDBJ databases">
        <title>Rhizophora mucronata_Transcriptome.</title>
        <authorList>
            <person name="Meera S.P."/>
            <person name="Sreeshan A."/>
            <person name="Augustine A."/>
        </authorList>
    </citation>
    <scope>NUCLEOTIDE SEQUENCE</scope>
    <source>
        <tissue evidence="12">Leaf</tissue>
    </source>
</reference>
<dbReference type="SMART" id="SM00485">
    <property type="entry name" value="XPGN"/>
    <property type="match status" value="1"/>
</dbReference>
<keyword evidence="2" id="KW-0540">Nuclease</keyword>
<evidence type="ECO:0000256" key="7">
    <source>
        <dbReference type="ARBA" id="ARBA00022842"/>
    </source>
</evidence>
<evidence type="ECO:0000256" key="9">
    <source>
        <dbReference type="ARBA" id="ARBA00038112"/>
    </source>
</evidence>
<feature type="domain" description="XPG-I" evidence="10">
    <location>
        <begin position="130"/>
        <end position="200"/>
    </location>
</feature>
<dbReference type="Pfam" id="PF00752">
    <property type="entry name" value="XPG_N"/>
    <property type="match status" value="1"/>
</dbReference>
<evidence type="ECO:0000256" key="6">
    <source>
        <dbReference type="ARBA" id="ARBA00022801"/>
    </source>
</evidence>
<dbReference type="InterPro" id="IPR006084">
    <property type="entry name" value="XPG/Rad2"/>
</dbReference>
<dbReference type="InterPro" id="IPR057340">
    <property type="entry name" value="Chromo_SEND1"/>
</dbReference>
<dbReference type="InterPro" id="IPR036279">
    <property type="entry name" value="5-3_exonuclease_C_sf"/>
</dbReference>
<comment type="cofactor">
    <cofactor evidence="1">
        <name>Mg(2+)</name>
        <dbReference type="ChEBI" id="CHEBI:18420"/>
    </cofactor>
</comment>
<dbReference type="SUPFAM" id="SSF88723">
    <property type="entry name" value="PIN domain-like"/>
    <property type="match status" value="1"/>
</dbReference>
<dbReference type="Pfam" id="PF00867">
    <property type="entry name" value="XPG_I"/>
    <property type="match status" value="1"/>
</dbReference>
<keyword evidence="3" id="KW-0479">Metal-binding</keyword>
<dbReference type="SUPFAM" id="SSF54160">
    <property type="entry name" value="Chromo domain-like"/>
    <property type="match status" value="1"/>
</dbReference>
<evidence type="ECO:0000256" key="3">
    <source>
        <dbReference type="ARBA" id="ARBA00022723"/>
    </source>
</evidence>
<dbReference type="GO" id="GO:0017108">
    <property type="term" value="F:5'-flap endonuclease activity"/>
    <property type="evidence" value="ECO:0007669"/>
    <property type="project" value="TreeGrafter"/>
</dbReference>
<comment type="similarity">
    <text evidence="9">Belongs to the XPG/RAD2 endonuclease family. GEN subfamily.</text>
</comment>
<name>A0A2P2K2M0_RHIMU</name>
<evidence type="ECO:0000259" key="10">
    <source>
        <dbReference type="SMART" id="SM00484"/>
    </source>
</evidence>
<keyword evidence="5" id="KW-0227">DNA damage</keyword>